<dbReference type="AlphaFoldDB" id="A0AAC9JMD8"/>
<feature type="transmembrane region" description="Helical" evidence="1">
    <location>
        <begin position="38"/>
        <end position="58"/>
    </location>
</feature>
<evidence type="ECO:0000256" key="1">
    <source>
        <dbReference type="SAM" id="Phobius"/>
    </source>
</evidence>
<proteinExistence type="predicted"/>
<organism evidence="2 3">
    <name type="scientific">Chelatococcus daeguensis</name>
    <dbReference type="NCBI Taxonomy" id="444444"/>
    <lineage>
        <taxon>Bacteria</taxon>
        <taxon>Pseudomonadati</taxon>
        <taxon>Pseudomonadota</taxon>
        <taxon>Alphaproteobacteria</taxon>
        <taxon>Hyphomicrobiales</taxon>
        <taxon>Chelatococcaceae</taxon>
        <taxon>Chelatococcus</taxon>
    </lineage>
</organism>
<keyword evidence="3" id="KW-1185">Reference proteome</keyword>
<protein>
    <submittedName>
        <fullName evidence="2">Uncharacterized protein</fullName>
    </submittedName>
</protein>
<dbReference type="RefSeq" id="WP_071923200.1">
    <property type="nucleotide sequence ID" value="NZ_CP018095.1"/>
</dbReference>
<evidence type="ECO:0000313" key="2">
    <source>
        <dbReference type="EMBL" id="APF36363.1"/>
    </source>
</evidence>
<dbReference type="Proteomes" id="UP000182703">
    <property type="component" value="Chromosome"/>
</dbReference>
<evidence type="ECO:0000313" key="3">
    <source>
        <dbReference type="Proteomes" id="UP000182703"/>
    </source>
</evidence>
<keyword evidence="1" id="KW-0472">Membrane</keyword>
<sequence>MNLDFFTLYVIILLNSLTLTIVWAAICHAYRPFAAARYGLASCILTTFGGCLLALEVLP</sequence>
<name>A0AAC9JMD8_9HYPH</name>
<accession>A0AAC9JMD8</accession>
<dbReference type="KEGG" id="cdq:BOQ54_02695"/>
<keyword evidence="1" id="KW-1133">Transmembrane helix</keyword>
<feature type="transmembrane region" description="Helical" evidence="1">
    <location>
        <begin position="6"/>
        <end position="26"/>
    </location>
</feature>
<reference evidence="2 3" key="1">
    <citation type="submission" date="2016-11" db="EMBL/GenBank/DDBJ databases">
        <title>Complete genome sequence of the aerobically denitrifying bacterium Chelatococcus daeguensis TAD1.</title>
        <authorList>
            <person name="Yang Y."/>
            <person name="Huang S."/>
            <person name="Lin E."/>
        </authorList>
    </citation>
    <scope>NUCLEOTIDE SEQUENCE [LARGE SCALE GENOMIC DNA]</scope>
    <source>
        <strain evidence="2 3">TAD1</strain>
    </source>
</reference>
<dbReference type="EMBL" id="CP018095">
    <property type="protein sequence ID" value="APF36363.1"/>
    <property type="molecule type" value="Genomic_DNA"/>
</dbReference>
<gene>
    <name evidence="2" type="ORF">BOQ54_02695</name>
</gene>
<keyword evidence="1" id="KW-0812">Transmembrane</keyword>